<feature type="compositionally biased region" description="Low complexity" evidence="1">
    <location>
        <begin position="43"/>
        <end position="52"/>
    </location>
</feature>
<feature type="compositionally biased region" description="Pro residues" evidence="1">
    <location>
        <begin position="1"/>
        <end position="11"/>
    </location>
</feature>
<feature type="transmembrane region" description="Helical" evidence="2">
    <location>
        <begin position="156"/>
        <end position="178"/>
    </location>
</feature>
<feature type="compositionally biased region" description="Low complexity" evidence="1">
    <location>
        <begin position="73"/>
        <end position="83"/>
    </location>
</feature>
<name>A0ABY7ZTE0_9ACTN</name>
<keyword evidence="2" id="KW-1133">Transmembrane helix</keyword>
<organism evidence="3 4">
    <name type="scientific">Micromonospora cathayae</name>
    <dbReference type="NCBI Taxonomy" id="3028804"/>
    <lineage>
        <taxon>Bacteria</taxon>
        <taxon>Bacillati</taxon>
        <taxon>Actinomycetota</taxon>
        <taxon>Actinomycetes</taxon>
        <taxon>Micromonosporales</taxon>
        <taxon>Micromonosporaceae</taxon>
        <taxon>Micromonospora</taxon>
    </lineage>
</organism>
<evidence type="ECO:0000313" key="3">
    <source>
        <dbReference type="EMBL" id="WDZ86300.1"/>
    </source>
</evidence>
<keyword evidence="4" id="KW-1185">Reference proteome</keyword>
<gene>
    <name evidence="3" type="ORF">PVK37_07815</name>
</gene>
<dbReference type="EMBL" id="CP118615">
    <property type="protein sequence ID" value="WDZ86300.1"/>
    <property type="molecule type" value="Genomic_DNA"/>
</dbReference>
<accession>A0ABY7ZTE0</accession>
<keyword evidence="2" id="KW-0812">Transmembrane</keyword>
<proteinExistence type="predicted"/>
<evidence type="ECO:0000256" key="1">
    <source>
        <dbReference type="SAM" id="MobiDB-lite"/>
    </source>
</evidence>
<dbReference type="Proteomes" id="UP001219605">
    <property type="component" value="Chromosome"/>
</dbReference>
<evidence type="ECO:0000256" key="2">
    <source>
        <dbReference type="SAM" id="Phobius"/>
    </source>
</evidence>
<dbReference type="RefSeq" id="WP_275033102.1">
    <property type="nucleotide sequence ID" value="NZ_CP118615.1"/>
</dbReference>
<evidence type="ECO:0000313" key="4">
    <source>
        <dbReference type="Proteomes" id="UP001219605"/>
    </source>
</evidence>
<feature type="compositionally biased region" description="Pro residues" evidence="1">
    <location>
        <begin position="30"/>
        <end position="42"/>
    </location>
</feature>
<sequence length="192" mass="18141">MPAPPFPPPPATATAAPPAAKPSPATTGTPAPPAVPPPPAVTPLPASAVPAPGTDPLGGRPATAKPAGGSLYGGTPATAAATGDRSAGATPDVGTGQPTPGRAGTVYGGSVTDGPGFATVSFPAGNPVENTGSLTGHILAQGWTDAPAERSSTTKVVIVLAASLGLLVAVSLVIVAMANDALGGLLENLISG</sequence>
<feature type="region of interest" description="Disordered" evidence="1">
    <location>
        <begin position="1"/>
        <end position="110"/>
    </location>
</feature>
<protein>
    <submittedName>
        <fullName evidence="3">Uncharacterized protein</fullName>
    </submittedName>
</protein>
<reference evidence="3 4" key="1">
    <citation type="submission" date="2023-02" db="EMBL/GenBank/DDBJ databases">
        <authorList>
            <person name="Mo P."/>
        </authorList>
    </citation>
    <scope>NUCLEOTIDE SEQUENCE [LARGE SCALE GENOMIC DNA]</scope>
    <source>
        <strain evidence="3 4">HUAS 3</strain>
    </source>
</reference>
<feature type="compositionally biased region" description="Low complexity" evidence="1">
    <location>
        <begin position="12"/>
        <end position="29"/>
    </location>
</feature>
<keyword evidence="2" id="KW-0472">Membrane</keyword>